<proteinExistence type="predicted"/>
<evidence type="ECO:0000313" key="4">
    <source>
        <dbReference type="EMBL" id="TCP56793.1"/>
    </source>
</evidence>
<organism evidence="4 5">
    <name type="scientific">Tamaricihabitans halophyticus</name>
    <dbReference type="NCBI Taxonomy" id="1262583"/>
    <lineage>
        <taxon>Bacteria</taxon>
        <taxon>Bacillati</taxon>
        <taxon>Actinomycetota</taxon>
        <taxon>Actinomycetes</taxon>
        <taxon>Pseudonocardiales</taxon>
        <taxon>Pseudonocardiaceae</taxon>
        <taxon>Tamaricihabitans</taxon>
    </lineage>
</organism>
<dbReference type="EMBL" id="SLXQ01000001">
    <property type="protein sequence ID" value="TCP56793.1"/>
    <property type="molecule type" value="Genomic_DNA"/>
</dbReference>
<dbReference type="InterPro" id="IPR009081">
    <property type="entry name" value="PP-bd_ACP"/>
</dbReference>
<keyword evidence="5" id="KW-1185">Reference proteome</keyword>
<keyword evidence="1" id="KW-0596">Phosphopantetheine</keyword>
<reference evidence="4 5" key="1">
    <citation type="submission" date="2019-03" db="EMBL/GenBank/DDBJ databases">
        <title>Genomic Encyclopedia of Type Strains, Phase IV (KMG-IV): sequencing the most valuable type-strain genomes for metagenomic binning, comparative biology and taxonomic classification.</title>
        <authorList>
            <person name="Goeker M."/>
        </authorList>
    </citation>
    <scope>NUCLEOTIDE SEQUENCE [LARGE SCALE GENOMIC DNA]</scope>
    <source>
        <strain evidence="4 5">DSM 45765</strain>
    </source>
</reference>
<evidence type="ECO:0000259" key="3">
    <source>
        <dbReference type="PROSITE" id="PS50075"/>
    </source>
</evidence>
<evidence type="ECO:0000313" key="5">
    <source>
        <dbReference type="Proteomes" id="UP000294911"/>
    </source>
</evidence>
<dbReference type="PROSITE" id="PS50075">
    <property type="entry name" value="CARRIER"/>
    <property type="match status" value="1"/>
</dbReference>
<gene>
    <name evidence="4" type="ORF">EV191_101739</name>
</gene>
<protein>
    <submittedName>
        <fullName evidence="4">Act minimal PKS acyl carrier protein</fullName>
    </submittedName>
</protein>
<dbReference type="Pfam" id="PF00550">
    <property type="entry name" value="PP-binding"/>
    <property type="match status" value="1"/>
</dbReference>
<dbReference type="Proteomes" id="UP000294911">
    <property type="component" value="Unassembled WGS sequence"/>
</dbReference>
<feature type="domain" description="Carrier" evidence="3">
    <location>
        <begin position="3"/>
        <end position="81"/>
    </location>
</feature>
<comment type="caution">
    <text evidence="4">The sequence shown here is derived from an EMBL/GenBank/DDBJ whole genome shotgun (WGS) entry which is preliminary data.</text>
</comment>
<dbReference type="InterPro" id="IPR036736">
    <property type="entry name" value="ACP-like_sf"/>
</dbReference>
<dbReference type="OrthoDB" id="3537906at2"/>
<dbReference type="SUPFAM" id="SSF47336">
    <property type="entry name" value="ACP-like"/>
    <property type="match status" value="1"/>
</dbReference>
<dbReference type="Gene3D" id="1.10.1200.10">
    <property type="entry name" value="ACP-like"/>
    <property type="match status" value="1"/>
</dbReference>
<keyword evidence="2" id="KW-0597">Phosphoprotein</keyword>
<evidence type="ECO:0000256" key="2">
    <source>
        <dbReference type="ARBA" id="ARBA00022553"/>
    </source>
</evidence>
<evidence type="ECO:0000256" key="1">
    <source>
        <dbReference type="ARBA" id="ARBA00022450"/>
    </source>
</evidence>
<dbReference type="PROSITE" id="PS00012">
    <property type="entry name" value="PHOSPHOPANTETHEINE"/>
    <property type="match status" value="1"/>
</dbReference>
<dbReference type="RefSeq" id="WP_132875350.1">
    <property type="nucleotide sequence ID" value="NZ_SLXQ01000001.1"/>
</dbReference>
<accession>A0A4R2R2L2</accession>
<dbReference type="AlphaFoldDB" id="A0A4R2R2L2"/>
<sequence length="86" mass="9441">MPKFTLDDLRRTLRESTGIDEEVDLDGDIADTEFVELGYDSLALLQVASEVERSYGVPIPGEQLAQLTTPGSVVTFINEQLQRAGV</sequence>
<dbReference type="InterPro" id="IPR006162">
    <property type="entry name" value="Ppantetheine_attach_site"/>
</dbReference>
<name>A0A4R2R2L2_9PSEU</name>